<evidence type="ECO:0000313" key="2">
    <source>
        <dbReference type="EMBL" id="GBG72282.1"/>
    </source>
</evidence>
<sequence length="337" mass="38554">MRAKVAELSKGIATIKEHFDEARAKKEEKARKKWEKEQLKEEAKRREEEGKRERAEEAARRAAKKKKKDEKAKKEVIARAEMKKEVTLYAVKMIYEIKNDWLHEWKSTLLPGTTGGTKDVKGKKAVEFIFDNDERSDYNSEGNETSVTQELSEKTCRLCLSENRKREEDVKMEDSPPMELPAKRTPGRLGPKPRIPNARLTRSKSMAKGPRTTIPAKIRTPVKIPLSKMNKSKKTPPTGRLTPASKALAKLRFRDAIIKEIKDCNADELQRMCREEGLHYDGKLDAIFCLAEHRAQRHFGRDGVVKEIEVRPIELGTTEAEEPVGTEGLLEVPLTQW</sequence>
<feature type="compositionally biased region" description="Basic and acidic residues" evidence="1">
    <location>
        <begin position="22"/>
        <end position="60"/>
    </location>
</feature>
<proteinExistence type="predicted"/>
<dbReference type="Proteomes" id="UP000265515">
    <property type="component" value="Unassembled WGS sequence"/>
</dbReference>
<accession>A0A388KQH3</accession>
<feature type="region of interest" description="Disordered" evidence="1">
    <location>
        <begin position="22"/>
        <end position="75"/>
    </location>
</feature>
<evidence type="ECO:0000256" key="1">
    <source>
        <dbReference type="SAM" id="MobiDB-lite"/>
    </source>
</evidence>
<dbReference type="AlphaFoldDB" id="A0A388KQH3"/>
<organism evidence="2 3">
    <name type="scientific">Chara braunii</name>
    <name type="common">Braun's stonewort</name>
    <dbReference type="NCBI Taxonomy" id="69332"/>
    <lineage>
        <taxon>Eukaryota</taxon>
        <taxon>Viridiplantae</taxon>
        <taxon>Streptophyta</taxon>
        <taxon>Charophyceae</taxon>
        <taxon>Charales</taxon>
        <taxon>Characeae</taxon>
        <taxon>Chara</taxon>
    </lineage>
</organism>
<keyword evidence="3" id="KW-1185">Reference proteome</keyword>
<dbReference type="EMBL" id="BFEA01000162">
    <property type="protein sequence ID" value="GBG72282.1"/>
    <property type="molecule type" value="Genomic_DNA"/>
</dbReference>
<comment type="caution">
    <text evidence="2">The sequence shown here is derived from an EMBL/GenBank/DDBJ whole genome shotgun (WGS) entry which is preliminary data.</text>
</comment>
<reference evidence="2 3" key="1">
    <citation type="journal article" date="2018" name="Cell">
        <title>The Chara Genome: Secondary Complexity and Implications for Plant Terrestrialization.</title>
        <authorList>
            <person name="Nishiyama T."/>
            <person name="Sakayama H."/>
            <person name="Vries J.D."/>
            <person name="Buschmann H."/>
            <person name="Saint-Marcoux D."/>
            <person name="Ullrich K.K."/>
            <person name="Haas F.B."/>
            <person name="Vanderstraeten L."/>
            <person name="Becker D."/>
            <person name="Lang D."/>
            <person name="Vosolsobe S."/>
            <person name="Rombauts S."/>
            <person name="Wilhelmsson P.K.I."/>
            <person name="Janitza P."/>
            <person name="Kern R."/>
            <person name="Heyl A."/>
            <person name="Rumpler F."/>
            <person name="Villalobos L.I.A.C."/>
            <person name="Clay J.M."/>
            <person name="Skokan R."/>
            <person name="Toyoda A."/>
            <person name="Suzuki Y."/>
            <person name="Kagoshima H."/>
            <person name="Schijlen E."/>
            <person name="Tajeshwar N."/>
            <person name="Catarino B."/>
            <person name="Hetherington A.J."/>
            <person name="Saltykova A."/>
            <person name="Bonnot C."/>
            <person name="Breuninger H."/>
            <person name="Symeonidi A."/>
            <person name="Radhakrishnan G.V."/>
            <person name="Van Nieuwerburgh F."/>
            <person name="Deforce D."/>
            <person name="Chang C."/>
            <person name="Karol K.G."/>
            <person name="Hedrich R."/>
            <person name="Ulvskov P."/>
            <person name="Glockner G."/>
            <person name="Delwiche C.F."/>
            <person name="Petrasek J."/>
            <person name="Van de Peer Y."/>
            <person name="Friml J."/>
            <person name="Beilby M."/>
            <person name="Dolan L."/>
            <person name="Kohara Y."/>
            <person name="Sugano S."/>
            <person name="Fujiyama A."/>
            <person name="Delaux P.-M."/>
            <person name="Quint M."/>
            <person name="TheiBen G."/>
            <person name="Hagemann M."/>
            <person name="Harholt J."/>
            <person name="Dunand C."/>
            <person name="Zachgo S."/>
            <person name="Langdale J."/>
            <person name="Maumus F."/>
            <person name="Straeten D.V.D."/>
            <person name="Gould S.B."/>
            <person name="Rensing S.A."/>
        </authorList>
    </citation>
    <scope>NUCLEOTIDE SEQUENCE [LARGE SCALE GENOMIC DNA]</scope>
    <source>
        <strain evidence="2 3">S276</strain>
    </source>
</reference>
<gene>
    <name evidence="2" type="ORF">CBR_g11210</name>
</gene>
<evidence type="ECO:0000313" key="3">
    <source>
        <dbReference type="Proteomes" id="UP000265515"/>
    </source>
</evidence>
<dbReference type="Gramene" id="GBG72282">
    <property type="protein sequence ID" value="GBG72282"/>
    <property type="gene ID" value="CBR_g11210"/>
</dbReference>
<name>A0A388KQH3_CHABU</name>
<protein>
    <submittedName>
        <fullName evidence="2">Uncharacterized protein</fullName>
    </submittedName>
</protein>
<feature type="region of interest" description="Disordered" evidence="1">
    <location>
        <begin position="166"/>
        <end position="197"/>
    </location>
</feature>